<sequence length="31" mass="3179">MNPPVLGTLTTVPALDRPDLLAEPVAVPPSP</sequence>
<organism evidence="1 2">
    <name type="scientific">Pseudonocardia alni</name>
    <name type="common">Amycolata alni</name>
    <dbReference type="NCBI Taxonomy" id="33907"/>
    <lineage>
        <taxon>Bacteria</taxon>
        <taxon>Bacillati</taxon>
        <taxon>Actinomycetota</taxon>
        <taxon>Actinomycetes</taxon>
        <taxon>Pseudonocardiales</taxon>
        <taxon>Pseudonocardiaceae</taxon>
        <taxon>Pseudonocardia</taxon>
    </lineage>
</organism>
<comment type="caution">
    <text evidence="1">The sequence shown here is derived from an EMBL/GenBank/DDBJ whole genome shotgun (WGS) entry which is preliminary data.</text>
</comment>
<dbReference type="EMBL" id="JACCCZ010000001">
    <property type="protein sequence ID" value="NYG02276.1"/>
    <property type="molecule type" value="Genomic_DNA"/>
</dbReference>
<evidence type="ECO:0000313" key="1">
    <source>
        <dbReference type="EMBL" id="NYG02276.1"/>
    </source>
</evidence>
<protein>
    <submittedName>
        <fullName evidence="1">Uncharacterized protein</fullName>
    </submittedName>
</protein>
<accession>A0A852W8S4</accession>
<name>A0A852W8S4_PSEA5</name>
<dbReference type="Proteomes" id="UP000549695">
    <property type="component" value="Unassembled WGS sequence"/>
</dbReference>
<proteinExistence type="predicted"/>
<reference evidence="1 2" key="1">
    <citation type="submission" date="2020-07" db="EMBL/GenBank/DDBJ databases">
        <title>Sequencing the genomes of 1000 actinobacteria strains.</title>
        <authorList>
            <person name="Klenk H.-P."/>
        </authorList>
    </citation>
    <scope>NUCLEOTIDE SEQUENCE [LARGE SCALE GENOMIC DNA]</scope>
    <source>
        <strain evidence="1 2">DSM 44749</strain>
    </source>
</reference>
<evidence type="ECO:0000313" key="2">
    <source>
        <dbReference type="Proteomes" id="UP000549695"/>
    </source>
</evidence>
<keyword evidence="2" id="KW-1185">Reference proteome</keyword>
<dbReference type="AlphaFoldDB" id="A0A852W8S4"/>
<gene>
    <name evidence="1" type="ORF">HDA37_002561</name>
</gene>